<dbReference type="InterPro" id="IPR005829">
    <property type="entry name" value="Sugar_transporter_CS"/>
</dbReference>
<evidence type="ECO:0000256" key="11">
    <source>
        <dbReference type="SAM" id="Phobius"/>
    </source>
</evidence>
<dbReference type="InterPro" id="IPR005828">
    <property type="entry name" value="MFS_sugar_transport-like"/>
</dbReference>
<dbReference type="Gene3D" id="1.20.1250.20">
    <property type="entry name" value="MFS general substrate transporter like domains"/>
    <property type="match status" value="1"/>
</dbReference>
<dbReference type="PANTHER" id="PTHR43045">
    <property type="entry name" value="SHIKIMATE TRANSPORTER"/>
    <property type="match status" value="1"/>
</dbReference>
<evidence type="ECO:0000313" key="13">
    <source>
        <dbReference type="EMBL" id="NYI93258.1"/>
    </source>
</evidence>
<dbReference type="RefSeq" id="WP_179777455.1">
    <property type="nucleotide sequence ID" value="NZ_JACCFK010000002.1"/>
</dbReference>
<dbReference type="PROSITE" id="PS00217">
    <property type="entry name" value="SUGAR_TRANSPORT_2"/>
    <property type="match status" value="1"/>
</dbReference>
<feature type="transmembrane region" description="Helical" evidence="11">
    <location>
        <begin position="235"/>
        <end position="255"/>
    </location>
</feature>
<dbReference type="CDD" id="cd17369">
    <property type="entry name" value="MFS_ShiA_like"/>
    <property type="match status" value="1"/>
</dbReference>
<sequence>MTSRISRATVGSTVGTALEWYDFSLYGTAAALVLPQVFFPSGDPVVATLSSLATFAVGFFARPVGGVIIGILGDRVGRRTMLFVTLMVMAVASTLIGVLPSYATAGVFAPVALVLLRVVQGLGAGGEYAGAMLLSAEHAETRSRGLNASAPTLGNAIGSLVATGIFFLTSALMSEEDFLGYGWRIPFLLSCLVGLAGIIVRLKVRDSPEFERAKQEGRSTRAPLRALFATSGRKIVPGMLISVAPNVISYLPSVYALTYLSKEVGTAAWVGLIGIVIANALKVVTVPTAGWLCDRFGRRPVMTAGATAAALLFYPFFFLLDTGTPVVIWAALVLLYTLCNDLTLASQATMMSELFPVGYRYTGVTFTREIAGAIVGGCIPFVAAALNSASGGQTWPIALVCGVLCLLSVLGARFIAEPEHLRAANRITAPAG</sequence>
<dbReference type="AlphaFoldDB" id="A0A853BCW8"/>
<keyword evidence="6" id="KW-0769">Symport</keyword>
<gene>
    <name evidence="13" type="ORF">HNR02_006633</name>
</gene>
<accession>A0A853BCW8</accession>
<dbReference type="SUPFAM" id="SSF103473">
    <property type="entry name" value="MFS general substrate transporter"/>
    <property type="match status" value="1"/>
</dbReference>
<feature type="transmembrane region" description="Helical" evidence="11">
    <location>
        <begin position="152"/>
        <end position="173"/>
    </location>
</feature>
<evidence type="ECO:0000259" key="12">
    <source>
        <dbReference type="PROSITE" id="PS50850"/>
    </source>
</evidence>
<evidence type="ECO:0000256" key="7">
    <source>
        <dbReference type="ARBA" id="ARBA00022989"/>
    </source>
</evidence>
<evidence type="ECO:0000256" key="6">
    <source>
        <dbReference type="ARBA" id="ARBA00022847"/>
    </source>
</evidence>
<dbReference type="GO" id="GO:0015293">
    <property type="term" value="F:symporter activity"/>
    <property type="evidence" value="ECO:0007669"/>
    <property type="project" value="UniProtKB-KW"/>
</dbReference>
<evidence type="ECO:0000256" key="8">
    <source>
        <dbReference type="ARBA" id="ARBA00023136"/>
    </source>
</evidence>
<comment type="similarity">
    <text evidence="2">Belongs to the major facilitator superfamily. Metabolite:H+ Symporter (MHS) family (TC 2.A.1.6) family.</text>
</comment>
<protein>
    <recommendedName>
        <fullName evidence="10">Putative proline/betaine transporter</fullName>
    </recommendedName>
</protein>
<evidence type="ECO:0000256" key="2">
    <source>
        <dbReference type="ARBA" id="ARBA00008240"/>
    </source>
</evidence>
<comment type="caution">
    <text evidence="13">The sequence shown here is derived from an EMBL/GenBank/DDBJ whole genome shotgun (WGS) entry which is preliminary data.</text>
</comment>
<keyword evidence="5 11" id="KW-0812">Transmembrane</keyword>
<dbReference type="Pfam" id="PF00083">
    <property type="entry name" value="Sugar_tr"/>
    <property type="match status" value="1"/>
</dbReference>
<feature type="transmembrane region" description="Helical" evidence="11">
    <location>
        <begin position="20"/>
        <end position="39"/>
    </location>
</feature>
<dbReference type="InterPro" id="IPR036259">
    <property type="entry name" value="MFS_trans_sf"/>
</dbReference>
<feature type="transmembrane region" description="Helical" evidence="11">
    <location>
        <begin position="108"/>
        <end position="131"/>
    </location>
</feature>
<dbReference type="PANTHER" id="PTHR43045:SF1">
    <property type="entry name" value="SHIKIMATE TRANSPORTER"/>
    <property type="match status" value="1"/>
</dbReference>
<dbReference type="FunFam" id="1.20.1250.20:FF:000001">
    <property type="entry name" value="Dicarboxylate MFS transporter"/>
    <property type="match status" value="1"/>
</dbReference>
<dbReference type="GO" id="GO:0005886">
    <property type="term" value="C:plasma membrane"/>
    <property type="evidence" value="ECO:0007669"/>
    <property type="project" value="UniProtKB-SubCell"/>
</dbReference>
<keyword evidence="7 11" id="KW-1133">Transmembrane helix</keyword>
<keyword evidence="8 11" id="KW-0472">Membrane</keyword>
<dbReference type="Proteomes" id="UP000549616">
    <property type="component" value="Unassembled WGS sequence"/>
</dbReference>
<feature type="transmembrane region" description="Helical" evidence="11">
    <location>
        <begin position="395"/>
        <end position="416"/>
    </location>
</feature>
<dbReference type="PROSITE" id="PS50850">
    <property type="entry name" value="MFS"/>
    <property type="match status" value="1"/>
</dbReference>
<proteinExistence type="inferred from homology"/>
<feature type="transmembrane region" description="Helical" evidence="11">
    <location>
        <begin position="45"/>
        <end position="69"/>
    </location>
</feature>
<keyword evidence="3" id="KW-0813">Transport</keyword>
<evidence type="ECO:0000256" key="9">
    <source>
        <dbReference type="ARBA" id="ARBA00037295"/>
    </source>
</evidence>
<organism evidence="13 14">
    <name type="scientific">Amycolatopsis endophytica</name>
    <dbReference type="NCBI Taxonomy" id="860233"/>
    <lineage>
        <taxon>Bacteria</taxon>
        <taxon>Bacillati</taxon>
        <taxon>Actinomycetota</taxon>
        <taxon>Actinomycetes</taxon>
        <taxon>Pseudonocardiales</taxon>
        <taxon>Pseudonocardiaceae</taxon>
        <taxon>Amycolatopsis</taxon>
    </lineage>
</organism>
<evidence type="ECO:0000256" key="5">
    <source>
        <dbReference type="ARBA" id="ARBA00022692"/>
    </source>
</evidence>
<keyword evidence="4" id="KW-1003">Cell membrane</keyword>
<feature type="domain" description="Major facilitator superfamily (MFS) profile" evidence="12">
    <location>
        <begin position="8"/>
        <end position="420"/>
    </location>
</feature>
<reference evidence="13 14" key="1">
    <citation type="submission" date="2020-07" db="EMBL/GenBank/DDBJ databases">
        <title>Sequencing the genomes of 1000 actinobacteria strains.</title>
        <authorList>
            <person name="Klenk H.-P."/>
        </authorList>
    </citation>
    <scope>NUCLEOTIDE SEQUENCE [LARGE SCALE GENOMIC DNA]</scope>
    <source>
        <strain evidence="13 14">DSM 104006</strain>
    </source>
</reference>
<feature type="transmembrane region" description="Helical" evidence="11">
    <location>
        <begin position="81"/>
        <end position="102"/>
    </location>
</feature>
<dbReference type="Pfam" id="PF07690">
    <property type="entry name" value="MFS_1"/>
    <property type="match status" value="1"/>
</dbReference>
<evidence type="ECO:0000256" key="10">
    <source>
        <dbReference type="ARBA" id="ARBA00039918"/>
    </source>
</evidence>
<feature type="transmembrane region" description="Helical" evidence="11">
    <location>
        <begin position="267"/>
        <end position="289"/>
    </location>
</feature>
<feature type="transmembrane region" description="Helical" evidence="11">
    <location>
        <begin position="370"/>
        <end position="389"/>
    </location>
</feature>
<keyword evidence="14" id="KW-1185">Reference proteome</keyword>
<evidence type="ECO:0000256" key="4">
    <source>
        <dbReference type="ARBA" id="ARBA00022475"/>
    </source>
</evidence>
<dbReference type="EMBL" id="JACCFK010000002">
    <property type="protein sequence ID" value="NYI93258.1"/>
    <property type="molecule type" value="Genomic_DNA"/>
</dbReference>
<name>A0A853BCW8_9PSEU</name>
<feature type="transmembrane region" description="Helical" evidence="11">
    <location>
        <begin position="185"/>
        <end position="204"/>
    </location>
</feature>
<dbReference type="InterPro" id="IPR011701">
    <property type="entry name" value="MFS"/>
</dbReference>
<dbReference type="InterPro" id="IPR020846">
    <property type="entry name" value="MFS_dom"/>
</dbReference>
<feature type="transmembrane region" description="Helical" evidence="11">
    <location>
        <begin position="326"/>
        <end position="349"/>
    </location>
</feature>
<evidence type="ECO:0000256" key="3">
    <source>
        <dbReference type="ARBA" id="ARBA00022448"/>
    </source>
</evidence>
<feature type="transmembrane region" description="Helical" evidence="11">
    <location>
        <begin position="301"/>
        <end position="320"/>
    </location>
</feature>
<comment type="function">
    <text evidence="9">May be a proton symporter involved in the uptake of osmolytes such as proline and glycine betaine.</text>
</comment>
<evidence type="ECO:0000313" key="14">
    <source>
        <dbReference type="Proteomes" id="UP000549616"/>
    </source>
</evidence>
<comment type="subcellular location">
    <subcellularLocation>
        <location evidence="1">Cell membrane</location>
        <topology evidence="1">Multi-pass membrane protein</topology>
    </subcellularLocation>
</comment>
<evidence type="ECO:0000256" key="1">
    <source>
        <dbReference type="ARBA" id="ARBA00004651"/>
    </source>
</evidence>